<dbReference type="PANTHER" id="PTHR46211:SF1">
    <property type="entry name" value="GLYCEROPHOSPHODIESTER PHOSPHODIESTERASE, CYTOPLASMIC"/>
    <property type="match status" value="1"/>
</dbReference>
<feature type="transmembrane region" description="Helical" evidence="1">
    <location>
        <begin position="174"/>
        <end position="192"/>
    </location>
</feature>
<feature type="transmembrane region" description="Helical" evidence="1">
    <location>
        <begin position="114"/>
        <end position="135"/>
    </location>
</feature>
<proteinExistence type="predicted"/>
<dbReference type="Gene3D" id="3.20.20.190">
    <property type="entry name" value="Phosphatidylinositol (PI) phosphodiesterase"/>
    <property type="match status" value="1"/>
</dbReference>
<keyword evidence="1" id="KW-0472">Membrane</keyword>
<evidence type="ECO:0000313" key="4">
    <source>
        <dbReference type="Proteomes" id="UP000198500"/>
    </source>
</evidence>
<feature type="domain" description="GP-PDE" evidence="2">
    <location>
        <begin position="357"/>
        <end position="609"/>
    </location>
</feature>
<dbReference type="Pfam" id="PF10110">
    <property type="entry name" value="GPDPase_memb"/>
    <property type="match status" value="1"/>
</dbReference>
<keyword evidence="4" id="KW-1185">Reference proteome</keyword>
<dbReference type="PROSITE" id="PS51704">
    <property type="entry name" value="GP_PDE"/>
    <property type="match status" value="1"/>
</dbReference>
<protein>
    <submittedName>
        <fullName evidence="3">Glycerophosphoryl diester phosphodiesterase</fullName>
    </submittedName>
</protein>
<dbReference type="RefSeq" id="WP_092569523.1">
    <property type="nucleotide sequence ID" value="NZ_BMXH01000003.1"/>
</dbReference>
<keyword evidence="1" id="KW-1133">Transmembrane helix</keyword>
<dbReference type="GO" id="GO:0006629">
    <property type="term" value="P:lipid metabolic process"/>
    <property type="evidence" value="ECO:0007669"/>
    <property type="project" value="InterPro"/>
</dbReference>
<name>A0A1H3B6A3_9GAMM</name>
<dbReference type="STRING" id="574349.SAMN05443545_105128"/>
<feature type="transmembrane region" description="Helical" evidence="1">
    <location>
        <begin position="328"/>
        <end position="348"/>
    </location>
</feature>
<feature type="transmembrane region" description="Helical" evidence="1">
    <location>
        <begin position="73"/>
        <end position="94"/>
    </location>
</feature>
<accession>A0A1H3B6A3</accession>
<dbReference type="GO" id="GO:0008081">
    <property type="term" value="F:phosphoric diester hydrolase activity"/>
    <property type="evidence" value="ECO:0007669"/>
    <property type="project" value="InterPro"/>
</dbReference>
<dbReference type="Proteomes" id="UP000198500">
    <property type="component" value="Unassembled WGS sequence"/>
</dbReference>
<dbReference type="InterPro" id="IPR018476">
    <property type="entry name" value="GlyceroP-diester-Pdiesterase_M"/>
</dbReference>
<dbReference type="AlphaFoldDB" id="A0A1H3B6A3"/>
<dbReference type="Pfam" id="PF03009">
    <property type="entry name" value="GDPD"/>
    <property type="match status" value="1"/>
</dbReference>
<dbReference type="EMBL" id="FNNI01000005">
    <property type="protein sequence ID" value="SDX37161.1"/>
    <property type="molecule type" value="Genomic_DNA"/>
</dbReference>
<dbReference type="PANTHER" id="PTHR46211">
    <property type="entry name" value="GLYCEROPHOSPHORYL DIESTER PHOSPHODIESTERASE"/>
    <property type="match status" value="1"/>
</dbReference>
<reference evidence="3 4" key="1">
    <citation type="submission" date="2016-10" db="EMBL/GenBank/DDBJ databases">
        <authorList>
            <person name="de Groot N.N."/>
        </authorList>
    </citation>
    <scope>NUCLEOTIDE SEQUENCE [LARGE SCALE GENOMIC DNA]</scope>
    <source>
        <strain evidence="3 4">DSM 19219</strain>
    </source>
</reference>
<dbReference type="OrthoDB" id="9795622at2"/>
<evidence type="ECO:0000313" key="3">
    <source>
        <dbReference type="EMBL" id="SDX37161.1"/>
    </source>
</evidence>
<sequence length="631" mass="70739">MPDHADANLTFVRLTKDVVRSLREHLRPLAIFHLFFTVLAVTVLLPATAWSLANLLRQINRPIITNHQLWELILSPLGVFWALATLSLTFLILYLQQAGMILVAIRPRGNRYRVAIEALWSVAWRLPGVAALTVIQVGAHLLLALPGLLALGWLYELLLGHLDSYYIQRIRPPAFWYFITACIPIVLLWFYLASRLFLRWHLSLPALILEGVSPHVALTRSHQLTRGHKSRLFTPVAVVVLAIVALPITTSWLFNSAAIPLLDLINEDTRIVIPTMLAYLVIYLILTLAVTFVGIAANSLLMSCLYLRLAHRQPRPAPPPPGNHPWGLAWAAEALVMFIAIFQAWSILNSFELRDDVTVTAHRGSSMAAPENTIAAIEQAIVDGADYIEIDVRLTSDNEVVLFHDSNLQRLSGSSMVIADTPLETLKTADVGSWFGDPYQGERIPTLEEALDHTRGRGKLYIELKPSAGTAGRLIDAVIEALEEEQEVRETCHEQQAIRHRCGNPNIFDEIIIASMSPTLVREVQARAPRIHTTLFAQFVLPGALDRSSFDILGLRYNRISEDDIETASRYGHELHAWTVNDPADMSRLIDMGVDNIITDRPATLTELLDIRRDLSDGELMLVKLRNWLRS</sequence>
<evidence type="ECO:0000259" key="2">
    <source>
        <dbReference type="PROSITE" id="PS51704"/>
    </source>
</evidence>
<keyword evidence="1" id="KW-0812">Transmembrane</keyword>
<dbReference type="SUPFAM" id="SSF51695">
    <property type="entry name" value="PLC-like phosphodiesterases"/>
    <property type="match status" value="1"/>
</dbReference>
<gene>
    <name evidence="3" type="ORF">SAMN05443545_105128</name>
</gene>
<feature type="transmembrane region" description="Helical" evidence="1">
    <location>
        <begin position="30"/>
        <end position="53"/>
    </location>
</feature>
<feature type="transmembrane region" description="Helical" evidence="1">
    <location>
        <begin position="276"/>
        <end position="307"/>
    </location>
</feature>
<dbReference type="InterPro" id="IPR017946">
    <property type="entry name" value="PLC-like_Pdiesterase_TIM-brl"/>
</dbReference>
<feature type="transmembrane region" description="Helical" evidence="1">
    <location>
        <begin position="232"/>
        <end position="254"/>
    </location>
</feature>
<feature type="transmembrane region" description="Helical" evidence="1">
    <location>
        <begin position="141"/>
        <end position="162"/>
    </location>
</feature>
<evidence type="ECO:0000256" key="1">
    <source>
        <dbReference type="SAM" id="Phobius"/>
    </source>
</evidence>
<dbReference type="InterPro" id="IPR030395">
    <property type="entry name" value="GP_PDE_dom"/>
</dbReference>
<organism evidence="3 4">
    <name type="scientific">Aidingimonas halophila</name>
    <dbReference type="NCBI Taxonomy" id="574349"/>
    <lineage>
        <taxon>Bacteria</taxon>
        <taxon>Pseudomonadati</taxon>
        <taxon>Pseudomonadota</taxon>
        <taxon>Gammaproteobacteria</taxon>
        <taxon>Oceanospirillales</taxon>
        <taxon>Halomonadaceae</taxon>
        <taxon>Aidingimonas</taxon>
    </lineage>
</organism>